<evidence type="ECO:0000259" key="3">
    <source>
        <dbReference type="Pfam" id="PF00125"/>
    </source>
</evidence>
<proteinExistence type="inferred from homology"/>
<dbReference type="FunFam" id="1.10.20.10:FF:000093">
    <property type="entry name" value="Histone H2A"/>
    <property type="match status" value="1"/>
</dbReference>
<dbReference type="GO" id="GO:0003677">
    <property type="term" value="F:DNA binding"/>
    <property type="evidence" value="ECO:0007669"/>
    <property type="project" value="UniProtKB-KW"/>
</dbReference>
<dbReference type="InterPro" id="IPR002119">
    <property type="entry name" value="Histone_H2A"/>
</dbReference>
<keyword evidence="2" id="KW-0544">Nucleosome core</keyword>
<dbReference type="OrthoDB" id="9421954at2759"/>
<gene>
    <name evidence="5" type="ORF">BCR42DRAFT_291393</name>
</gene>
<dbReference type="PANTHER" id="PTHR23430">
    <property type="entry name" value="HISTONE H2A"/>
    <property type="match status" value="1"/>
</dbReference>
<protein>
    <recommendedName>
        <fullName evidence="2">Histone H2A</fullName>
    </recommendedName>
</protein>
<comment type="caution">
    <text evidence="5">The sequence shown here is derived from an EMBL/GenBank/DDBJ whole genome shotgun (WGS) entry which is preliminary data.</text>
</comment>
<dbReference type="Proteomes" id="UP000193560">
    <property type="component" value="Unassembled WGS sequence"/>
</dbReference>
<dbReference type="GO" id="GO:0030527">
    <property type="term" value="F:structural constituent of chromatin"/>
    <property type="evidence" value="ECO:0007669"/>
    <property type="project" value="InterPro"/>
</dbReference>
<dbReference type="Pfam" id="PF00125">
    <property type="entry name" value="Histone"/>
    <property type="match status" value="1"/>
</dbReference>
<name>A0A1X2I6G9_9FUNG</name>
<dbReference type="Gene3D" id="1.10.20.10">
    <property type="entry name" value="Histone, subunit A"/>
    <property type="match status" value="1"/>
</dbReference>
<sequence>RSRSSRADLLFPVGRIHRQMRRRVYSKRIAAEAPVFMTAVLEYLIAEVLELAGDVAHANRKARITPRHLLLAIRNDQEINTLLKSVTIAEGGV</sequence>
<organism evidence="5 6">
    <name type="scientific">Absidia repens</name>
    <dbReference type="NCBI Taxonomy" id="90262"/>
    <lineage>
        <taxon>Eukaryota</taxon>
        <taxon>Fungi</taxon>
        <taxon>Fungi incertae sedis</taxon>
        <taxon>Mucoromycota</taxon>
        <taxon>Mucoromycotina</taxon>
        <taxon>Mucoromycetes</taxon>
        <taxon>Mucorales</taxon>
        <taxon>Cunninghamellaceae</taxon>
        <taxon>Absidia</taxon>
    </lineage>
</organism>
<evidence type="ECO:0000256" key="1">
    <source>
        <dbReference type="ARBA" id="ARBA00010691"/>
    </source>
</evidence>
<dbReference type="PRINTS" id="PR00620">
    <property type="entry name" value="HISTONEH2A"/>
</dbReference>
<keyword evidence="2" id="KW-0158">Chromosome</keyword>
<dbReference type="AlphaFoldDB" id="A0A1X2I6G9"/>
<comment type="subunit">
    <text evidence="2">The nucleosome is a histone octamer containing two molecules each of H2A, H2B, H3 and H4 assembled in one H3-H4 heterotetramer and two H2A-H2B heterodimers. The octamer wraps approximately 147 bp of DNA.</text>
</comment>
<reference evidence="5 6" key="1">
    <citation type="submission" date="2016-07" db="EMBL/GenBank/DDBJ databases">
        <title>Pervasive Adenine N6-methylation of Active Genes in Fungi.</title>
        <authorList>
            <consortium name="DOE Joint Genome Institute"/>
            <person name="Mondo S.J."/>
            <person name="Dannebaum R.O."/>
            <person name="Kuo R.C."/>
            <person name="Labutti K."/>
            <person name="Haridas S."/>
            <person name="Kuo A."/>
            <person name="Salamov A."/>
            <person name="Ahrendt S.R."/>
            <person name="Lipzen A."/>
            <person name="Sullivan W."/>
            <person name="Andreopoulos W.B."/>
            <person name="Clum A."/>
            <person name="Lindquist E."/>
            <person name="Daum C."/>
            <person name="Ramamoorthy G.K."/>
            <person name="Gryganskyi A."/>
            <person name="Culley D."/>
            <person name="Magnuson J.K."/>
            <person name="James T.Y."/>
            <person name="O'Malley M.A."/>
            <person name="Stajich J.E."/>
            <person name="Spatafora J.W."/>
            <person name="Visel A."/>
            <person name="Grigoriev I.V."/>
        </authorList>
    </citation>
    <scope>NUCLEOTIDE SEQUENCE [LARGE SCALE GENOMIC DNA]</scope>
    <source>
        <strain evidence="5 6">NRRL 1336</strain>
    </source>
</reference>
<keyword evidence="2" id="KW-0539">Nucleus</keyword>
<dbReference type="CDD" id="cd00074">
    <property type="entry name" value="HFD_H2A"/>
    <property type="match status" value="1"/>
</dbReference>
<dbReference type="SUPFAM" id="SSF47113">
    <property type="entry name" value="Histone-fold"/>
    <property type="match status" value="1"/>
</dbReference>
<dbReference type="Pfam" id="PF16211">
    <property type="entry name" value="Histone_H2A_C"/>
    <property type="match status" value="1"/>
</dbReference>
<dbReference type="GO" id="GO:0046982">
    <property type="term" value="F:protein heterodimerization activity"/>
    <property type="evidence" value="ECO:0007669"/>
    <property type="project" value="InterPro"/>
</dbReference>
<dbReference type="GO" id="GO:0005634">
    <property type="term" value="C:nucleus"/>
    <property type="evidence" value="ECO:0007669"/>
    <property type="project" value="UniProtKB-SubCell"/>
</dbReference>
<dbReference type="STRING" id="90262.A0A1X2I6G9"/>
<comment type="subcellular location">
    <subcellularLocation>
        <location evidence="2">Nucleus</location>
    </subcellularLocation>
</comment>
<feature type="domain" description="Histone H2A C-terminal" evidence="4">
    <location>
        <begin position="78"/>
        <end position="93"/>
    </location>
</feature>
<keyword evidence="2" id="KW-0238">DNA-binding</keyword>
<keyword evidence="6" id="KW-1185">Reference proteome</keyword>
<evidence type="ECO:0000256" key="2">
    <source>
        <dbReference type="RuleBase" id="RU003767"/>
    </source>
</evidence>
<evidence type="ECO:0000313" key="6">
    <source>
        <dbReference type="Proteomes" id="UP000193560"/>
    </source>
</evidence>
<feature type="domain" description="Core Histone H2A/H2B/H3" evidence="3">
    <location>
        <begin position="5"/>
        <end position="74"/>
    </location>
</feature>
<feature type="non-terminal residue" evidence="5">
    <location>
        <position position="93"/>
    </location>
</feature>
<dbReference type="InterPro" id="IPR009072">
    <property type="entry name" value="Histone-fold"/>
</dbReference>
<evidence type="ECO:0000313" key="5">
    <source>
        <dbReference type="EMBL" id="ORZ10442.1"/>
    </source>
</evidence>
<dbReference type="EMBL" id="MCGE01000024">
    <property type="protein sequence ID" value="ORZ10442.1"/>
    <property type="molecule type" value="Genomic_DNA"/>
</dbReference>
<dbReference type="SMART" id="SM00414">
    <property type="entry name" value="H2A"/>
    <property type="match status" value="1"/>
</dbReference>
<comment type="similarity">
    <text evidence="1 2">Belongs to the histone H2A family.</text>
</comment>
<dbReference type="InterPro" id="IPR007125">
    <property type="entry name" value="H2A/H2B/H3"/>
</dbReference>
<dbReference type="GO" id="GO:0000786">
    <property type="term" value="C:nucleosome"/>
    <property type="evidence" value="ECO:0007669"/>
    <property type="project" value="UniProtKB-KW"/>
</dbReference>
<dbReference type="InterPro" id="IPR032454">
    <property type="entry name" value="Histone_H2A_C"/>
</dbReference>
<accession>A0A1X2I6G9</accession>
<feature type="non-terminal residue" evidence="5">
    <location>
        <position position="1"/>
    </location>
</feature>
<evidence type="ECO:0000259" key="4">
    <source>
        <dbReference type="Pfam" id="PF16211"/>
    </source>
</evidence>